<evidence type="ECO:0000256" key="1">
    <source>
        <dbReference type="ARBA" id="ARBA00023015"/>
    </source>
</evidence>
<keyword evidence="2" id="KW-0238">DNA-binding</keyword>
<dbReference type="InterPro" id="IPR018060">
    <property type="entry name" value="HTH_AraC"/>
</dbReference>
<dbReference type="PROSITE" id="PS01124">
    <property type="entry name" value="HTH_ARAC_FAMILY_2"/>
    <property type="match status" value="1"/>
</dbReference>
<dbReference type="GO" id="GO:0003700">
    <property type="term" value="F:DNA-binding transcription factor activity"/>
    <property type="evidence" value="ECO:0007669"/>
    <property type="project" value="InterPro"/>
</dbReference>
<evidence type="ECO:0000256" key="3">
    <source>
        <dbReference type="ARBA" id="ARBA00023163"/>
    </source>
</evidence>
<reference evidence="6" key="1">
    <citation type="submission" date="2016-10" db="EMBL/GenBank/DDBJ databases">
        <authorList>
            <person name="Varghese N."/>
            <person name="Submissions S."/>
        </authorList>
    </citation>
    <scope>NUCLEOTIDE SEQUENCE [LARGE SCALE GENOMIC DNA]</scope>
    <source>
        <strain evidence="6">Jip14</strain>
    </source>
</reference>
<accession>A0A1H7P7Q8</accession>
<evidence type="ECO:0000259" key="4">
    <source>
        <dbReference type="PROSITE" id="PS01124"/>
    </source>
</evidence>
<evidence type="ECO:0000313" key="6">
    <source>
        <dbReference type="Proteomes" id="UP000198916"/>
    </source>
</evidence>
<dbReference type="STRING" id="332977.SAMN05421740_104246"/>
<name>A0A1H7P7Q8_9SPHI</name>
<organism evidence="5 6">
    <name type="scientific">Parapedobacter koreensis</name>
    <dbReference type="NCBI Taxonomy" id="332977"/>
    <lineage>
        <taxon>Bacteria</taxon>
        <taxon>Pseudomonadati</taxon>
        <taxon>Bacteroidota</taxon>
        <taxon>Sphingobacteriia</taxon>
        <taxon>Sphingobacteriales</taxon>
        <taxon>Sphingobacteriaceae</taxon>
        <taxon>Parapedobacter</taxon>
    </lineage>
</organism>
<feature type="domain" description="HTH araC/xylS-type" evidence="4">
    <location>
        <begin position="1"/>
        <end position="57"/>
    </location>
</feature>
<dbReference type="PANTHER" id="PTHR43280:SF2">
    <property type="entry name" value="HTH-TYPE TRANSCRIPTIONAL REGULATOR EXSA"/>
    <property type="match status" value="1"/>
</dbReference>
<keyword evidence="1" id="KW-0805">Transcription regulation</keyword>
<dbReference type="InterPro" id="IPR009057">
    <property type="entry name" value="Homeodomain-like_sf"/>
</dbReference>
<gene>
    <name evidence="5" type="ORF">SAMN05421740_104246</name>
</gene>
<sequence>MQSYIINYRLSLVEHCLKYSDKRVNEIVAELGFTDESHLNKFFKQQKGISPKAFRKSLLTVSE</sequence>
<dbReference type="AlphaFoldDB" id="A0A1H7P7Q8"/>
<protein>
    <submittedName>
        <fullName evidence="5">Helix-turn-helix domain-containing protein</fullName>
    </submittedName>
</protein>
<keyword evidence="6" id="KW-1185">Reference proteome</keyword>
<dbReference type="Pfam" id="PF12833">
    <property type="entry name" value="HTH_18"/>
    <property type="match status" value="1"/>
</dbReference>
<dbReference type="Gene3D" id="1.10.10.60">
    <property type="entry name" value="Homeodomain-like"/>
    <property type="match status" value="1"/>
</dbReference>
<proteinExistence type="predicted"/>
<dbReference type="GO" id="GO:0043565">
    <property type="term" value="F:sequence-specific DNA binding"/>
    <property type="evidence" value="ECO:0007669"/>
    <property type="project" value="InterPro"/>
</dbReference>
<keyword evidence="3" id="KW-0804">Transcription</keyword>
<dbReference type="PANTHER" id="PTHR43280">
    <property type="entry name" value="ARAC-FAMILY TRANSCRIPTIONAL REGULATOR"/>
    <property type="match status" value="1"/>
</dbReference>
<dbReference type="Proteomes" id="UP000198916">
    <property type="component" value="Unassembled WGS sequence"/>
</dbReference>
<dbReference type="RefSeq" id="WP_218145398.1">
    <property type="nucleotide sequence ID" value="NZ_FNZR01000004.1"/>
</dbReference>
<dbReference type="EMBL" id="FNZR01000004">
    <property type="protein sequence ID" value="SEL31783.1"/>
    <property type="molecule type" value="Genomic_DNA"/>
</dbReference>
<dbReference type="SUPFAM" id="SSF46689">
    <property type="entry name" value="Homeodomain-like"/>
    <property type="match status" value="1"/>
</dbReference>
<evidence type="ECO:0000313" key="5">
    <source>
        <dbReference type="EMBL" id="SEL31783.1"/>
    </source>
</evidence>
<evidence type="ECO:0000256" key="2">
    <source>
        <dbReference type="ARBA" id="ARBA00023125"/>
    </source>
</evidence>